<dbReference type="PANTHER" id="PTHR22916">
    <property type="entry name" value="GLYCOSYLTRANSFERASE"/>
    <property type="match status" value="1"/>
</dbReference>
<protein>
    <submittedName>
        <fullName evidence="3">Colanic acid biosynthesis glycosyl transferase WcaA</fullName>
    </submittedName>
</protein>
<evidence type="ECO:0000313" key="3">
    <source>
        <dbReference type="EMBL" id="OSL48275.1"/>
    </source>
</evidence>
<keyword evidence="3" id="KW-0808">Transferase</keyword>
<dbReference type="EMBL" id="ADJX01000003">
    <property type="protein sequence ID" value="OSL48275.1"/>
    <property type="molecule type" value="Genomic_DNA"/>
</dbReference>
<dbReference type="InterPro" id="IPR001173">
    <property type="entry name" value="Glyco_trans_2-like"/>
</dbReference>
<dbReference type="Gene3D" id="3.90.550.10">
    <property type="entry name" value="Spore Coat Polysaccharide Biosynthesis Protein SpsA, Chain A"/>
    <property type="match status" value="1"/>
</dbReference>
<dbReference type="InterPro" id="IPR024009">
    <property type="entry name" value="Colanic_acid_synth_WcaA"/>
</dbReference>
<sequence>MLTHLIRPTFTAFASPRRPDKAFTPHPASKPAHKSGEQPMKENPLISIYMPTWNRQQLAIRAIKSVLRQDYSNWEMIIVDDCSTSWEQLQQYVTALNDPRITYIHNDINSGACAVRNQAIMLAQGEYITGIDDDDEWTPNRLSVFLAHKQQLVTHAFLYANDYVCQGEVYSQPASLPLYPKSPYSRRLFYKRNIIGNQVFTWAWRFKECLFDTELKAAQDYDIFLRMVVEYGEPWKVEEATQILHINHGEMQITSSPKKFSGYFHFYRKHKDKFDRASKKYQLFTLYQIRNKRMTWRTLLTLLSVRNGKRLADGIRGR</sequence>
<dbReference type="NCBIfam" id="TIGR04017">
    <property type="entry name" value="WcaA"/>
    <property type="match status" value="1"/>
</dbReference>
<accession>A0AAJ3NZL6</accession>
<evidence type="ECO:0000256" key="1">
    <source>
        <dbReference type="SAM" id="MobiDB-lite"/>
    </source>
</evidence>
<gene>
    <name evidence="3" type="ORF">EATG_02983</name>
</gene>
<dbReference type="SUPFAM" id="SSF53448">
    <property type="entry name" value="Nucleotide-diphospho-sugar transferases"/>
    <property type="match status" value="1"/>
</dbReference>
<proteinExistence type="predicted"/>
<dbReference type="Proteomes" id="UP000243401">
    <property type="component" value="Unassembled WGS sequence"/>
</dbReference>
<evidence type="ECO:0000259" key="2">
    <source>
        <dbReference type="Pfam" id="PF00535"/>
    </source>
</evidence>
<name>A0AAJ3NZL6_ECOLX</name>
<comment type="caution">
    <text evidence="3">The sequence shown here is derived from an EMBL/GenBank/DDBJ whole genome shotgun (WGS) entry which is preliminary data.</text>
</comment>
<feature type="region of interest" description="Disordered" evidence="1">
    <location>
        <begin position="15"/>
        <end position="41"/>
    </location>
</feature>
<dbReference type="GO" id="GO:0016758">
    <property type="term" value="F:hexosyltransferase activity"/>
    <property type="evidence" value="ECO:0007669"/>
    <property type="project" value="UniProtKB-ARBA"/>
</dbReference>
<dbReference type="PANTHER" id="PTHR22916:SF3">
    <property type="entry name" value="UDP-GLCNAC:BETAGAL BETA-1,3-N-ACETYLGLUCOSAMINYLTRANSFERASE-LIKE PROTEIN 1"/>
    <property type="match status" value="1"/>
</dbReference>
<reference evidence="3 4" key="1">
    <citation type="submission" date="2010-04" db="EMBL/GenBank/DDBJ databases">
        <title>The Genome Sequence of Escherichia coli H605.</title>
        <authorList>
            <consortium name="The Broad Institute Genome Sequencing Platform"/>
            <consortium name="The Broad Institute Genome Sequencing Center for Infectious Disease"/>
            <person name="Feldgarden M."/>
            <person name="Gordon D.M."/>
            <person name="Johnson J.R."/>
            <person name="Johnston B.D."/>
            <person name="Young S."/>
            <person name="Zeng Q."/>
            <person name="Koehrsen M."/>
            <person name="Alvarado L."/>
            <person name="Berlin A.M."/>
            <person name="Borenstein D."/>
            <person name="Chapman S.B."/>
            <person name="Chen Z."/>
            <person name="Engels R."/>
            <person name="Freedman E."/>
            <person name="Gellesch M."/>
            <person name="Goldberg J."/>
            <person name="Griggs A."/>
            <person name="Gujja S."/>
            <person name="Heilman E.R."/>
            <person name="Heiman D.I."/>
            <person name="Hepburn T.A."/>
            <person name="Howarth C."/>
            <person name="Jen D."/>
            <person name="Larson L."/>
            <person name="Mehta T."/>
            <person name="Park D."/>
            <person name="Pearson M."/>
            <person name="Richards J."/>
            <person name="Roberts A."/>
            <person name="Saif S."/>
            <person name="Shea T.D."/>
            <person name="Shenoy N."/>
            <person name="Sisk P."/>
            <person name="Stolte C."/>
            <person name="Sykes S.N."/>
            <person name="Walk T."/>
            <person name="White J."/>
            <person name="Yandava C."/>
            <person name="Haas B."/>
            <person name="Henn M.R."/>
            <person name="Nusbaum C."/>
            <person name="Birren B."/>
        </authorList>
    </citation>
    <scope>NUCLEOTIDE SEQUENCE [LARGE SCALE GENOMIC DNA]</scope>
    <source>
        <strain evidence="3 4">H605</strain>
    </source>
</reference>
<organism evidence="3 4">
    <name type="scientific">Escherichia coli H605</name>
    <dbReference type="NCBI Taxonomy" id="656410"/>
    <lineage>
        <taxon>Bacteria</taxon>
        <taxon>Pseudomonadati</taxon>
        <taxon>Pseudomonadota</taxon>
        <taxon>Gammaproteobacteria</taxon>
        <taxon>Enterobacterales</taxon>
        <taxon>Enterobacteriaceae</taxon>
        <taxon>Escherichia</taxon>
    </lineage>
</organism>
<dbReference type="NCBIfam" id="NF007453">
    <property type="entry name" value="PRK10018.1"/>
    <property type="match status" value="1"/>
</dbReference>
<dbReference type="Pfam" id="PF00535">
    <property type="entry name" value="Glycos_transf_2"/>
    <property type="match status" value="1"/>
</dbReference>
<dbReference type="AlphaFoldDB" id="A0AAJ3NZL6"/>
<dbReference type="FunFam" id="3.90.550.10:FF:000052">
    <property type="entry name" value="Colanic acid biosynthesis glycosyltransferase WcaA"/>
    <property type="match status" value="1"/>
</dbReference>
<evidence type="ECO:0000313" key="4">
    <source>
        <dbReference type="Proteomes" id="UP000243401"/>
    </source>
</evidence>
<dbReference type="InterPro" id="IPR029044">
    <property type="entry name" value="Nucleotide-diphossugar_trans"/>
</dbReference>
<feature type="domain" description="Glycosyltransferase 2-like" evidence="2">
    <location>
        <begin position="47"/>
        <end position="208"/>
    </location>
</feature>